<dbReference type="SUPFAM" id="SSF68906">
    <property type="entry name" value="SAP domain"/>
    <property type="match status" value="1"/>
</dbReference>
<dbReference type="InterPro" id="IPR003034">
    <property type="entry name" value="SAP_dom"/>
</dbReference>
<reference evidence="4" key="1">
    <citation type="submission" date="2023-01" db="EMBL/GenBank/DDBJ databases">
        <title>Key to firefly adult light organ development and bioluminescence: homeobox transcription factors regulate luciferase expression and transportation to peroxisome.</title>
        <authorList>
            <person name="Fu X."/>
        </authorList>
    </citation>
    <scope>NUCLEOTIDE SEQUENCE [LARGE SCALE GENOMIC DNA]</scope>
</reference>
<dbReference type="Proteomes" id="UP001353858">
    <property type="component" value="Unassembled WGS sequence"/>
</dbReference>
<feature type="compositionally biased region" description="Basic and acidic residues" evidence="1">
    <location>
        <begin position="184"/>
        <end position="196"/>
    </location>
</feature>
<feature type="compositionally biased region" description="Acidic residues" evidence="1">
    <location>
        <begin position="164"/>
        <end position="174"/>
    </location>
</feature>
<feature type="domain" description="SAP" evidence="2">
    <location>
        <begin position="32"/>
        <end position="56"/>
    </location>
</feature>
<evidence type="ECO:0000259" key="2">
    <source>
        <dbReference type="Pfam" id="PF02037"/>
    </source>
</evidence>
<feature type="region of interest" description="Disordered" evidence="1">
    <location>
        <begin position="160"/>
        <end position="196"/>
    </location>
</feature>
<keyword evidence="4" id="KW-1185">Reference proteome</keyword>
<name>A0AAN7ST30_9COLE</name>
<dbReference type="EMBL" id="JARPUR010000001">
    <property type="protein sequence ID" value="KAK4887460.1"/>
    <property type="molecule type" value="Genomic_DNA"/>
</dbReference>
<organism evidence="3 4">
    <name type="scientific">Aquatica leii</name>
    <dbReference type="NCBI Taxonomy" id="1421715"/>
    <lineage>
        <taxon>Eukaryota</taxon>
        <taxon>Metazoa</taxon>
        <taxon>Ecdysozoa</taxon>
        <taxon>Arthropoda</taxon>
        <taxon>Hexapoda</taxon>
        <taxon>Insecta</taxon>
        <taxon>Pterygota</taxon>
        <taxon>Neoptera</taxon>
        <taxon>Endopterygota</taxon>
        <taxon>Coleoptera</taxon>
        <taxon>Polyphaga</taxon>
        <taxon>Elateriformia</taxon>
        <taxon>Elateroidea</taxon>
        <taxon>Lampyridae</taxon>
        <taxon>Luciolinae</taxon>
        <taxon>Aquatica</taxon>
    </lineage>
</organism>
<accession>A0AAN7ST30</accession>
<sequence length="245" mass="27916">MDSNRTIKLQPEDVPGAVFRRGVNVEDHSNLELRRWLECRALKKVGNKAELVKRIVNCINAGSENAIFIGVDGGKWYDAKRNIINIASGSTSQLETNMLISNWNKFPSVSVPPYFNKEKMDSEKDQRRLQQLLDEEGYLSDTVYDDQSESDNVYNIEEHLDSDSNSEQDGDDTEDKPPAAAPRNKREPSFTAKDGMEWRKHFTRSSYKVRTRQANIVIHLPGVNPVQNPQKLLKNAGVSFFQQKC</sequence>
<evidence type="ECO:0000313" key="3">
    <source>
        <dbReference type="EMBL" id="KAK4887460.1"/>
    </source>
</evidence>
<dbReference type="AlphaFoldDB" id="A0AAN7ST30"/>
<dbReference type="Pfam" id="PF02037">
    <property type="entry name" value="SAP"/>
    <property type="match status" value="1"/>
</dbReference>
<comment type="caution">
    <text evidence="3">The sequence shown here is derived from an EMBL/GenBank/DDBJ whole genome shotgun (WGS) entry which is preliminary data.</text>
</comment>
<protein>
    <recommendedName>
        <fullName evidence="2">SAP domain-containing protein</fullName>
    </recommendedName>
</protein>
<evidence type="ECO:0000313" key="4">
    <source>
        <dbReference type="Proteomes" id="UP001353858"/>
    </source>
</evidence>
<dbReference type="InterPro" id="IPR036361">
    <property type="entry name" value="SAP_dom_sf"/>
</dbReference>
<evidence type="ECO:0000256" key="1">
    <source>
        <dbReference type="SAM" id="MobiDB-lite"/>
    </source>
</evidence>
<proteinExistence type="predicted"/>
<gene>
    <name evidence="3" type="ORF">RN001_003731</name>
</gene>